<evidence type="ECO:0000256" key="4">
    <source>
        <dbReference type="ARBA" id="ARBA00039854"/>
    </source>
</evidence>
<name>A0A0R3UHZ9_MESCO</name>
<comment type="subcellular location">
    <subcellularLocation>
        <location evidence="1">Cytoplasmic vesicle</location>
        <location evidence="1">Secretory vesicle</location>
        <location evidence="1">Acrosome</location>
    </subcellularLocation>
</comment>
<dbReference type="STRING" id="53468.A0A0R3UHZ9"/>
<organism evidence="8">
    <name type="scientific">Mesocestoides corti</name>
    <name type="common">Flatworm</name>
    <dbReference type="NCBI Taxonomy" id="53468"/>
    <lineage>
        <taxon>Eukaryota</taxon>
        <taxon>Metazoa</taxon>
        <taxon>Spiralia</taxon>
        <taxon>Lophotrochozoa</taxon>
        <taxon>Platyhelminthes</taxon>
        <taxon>Cestoda</taxon>
        <taxon>Eucestoda</taxon>
        <taxon>Cyclophyllidea</taxon>
        <taxon>Mesocestoididae</taxon>
        <taxon>Mesocestoides</taxon>
    </lineage>
</organism>
<protein>
    <recommendedName>
        <fullName evidence="4">MORN repeat-containing protein 3</fullName>
    </recommendedName>
</protein>
<dbReference type="SMART" id="SM00698">
    <property type="entry name" value="MORN"/>
    <property type="match status" value="5"/>
</dbReference>
<dbReference type="Proteomes" id="UP000267029">
    <property type="component" value="Unassembled WGS sequence"/>
</dbReference>
<accession>A0A0R3UHZ9</accession>
<keyword evidence="3" id="KW-0968">Cytoplasmic vesicle</keyword>
<keyword evidence="2" id="KW-0677">Repeat</keyword>
<sequence>MQKSRCPVITPISQEILAKSRLNGARKAIYSVNGDTYIGEWKDNKKHGRGIQKWKSKKLIYEGFWQNGKRCGQGVLAVVEKNGSHTKIYSGMWKDDKRHGYGENWYSCFEFYEGEWFAGKRSGWGRHYYKDGSMYEGEWLNDKRCGNGILRLRNVAPLNVTRS</sequence>
<evidence type="ECO:0000313" key="6">
    <source>
        <dbReference type="EMBL" id="VDD81004.1"/>
    </source>
</evidence>
<dbReference type="OrthoDB" id="270720at2759"/>
<keyword evidence="7" id="KW-1185">Reference proteome</keyword>
<comment type="function">
    <text evidence="5">Assembles a suppression complex (suppresome) by tethering SIRT1 and MDM2 to regulate composite modifications of p53/TP53. Confers both deacetylation-mediated functional inactivation, by SIRT1, and ubiquitination-dependent degradation, by MDM2, of p53/TP53, promoting a proliferative and cell survival behaviors. May play a role in the regulation of spermatogenesis.</text>
</comment>
<evidence type="ECO:0000256" key="5">
    <source>
        <dbReference type="ARBA" id="ARBA00045851"/>
    </source>
</evidence>
<proteinExistence type="predicted"/>
<dbReference type="PANTHER" id="PTHR46511:SF1">
    <property type="entry name" value="MORN REPEAT-CONTAINING PROTEIN 3"/>
    <property type="match status" value="1"/>
</dbReference>
<dbReference type="AlphaFoldDB" id="A0A0R3UHZ9"/>
<dbReference type="Gene3D" id="2.20.110.10">
    <property type="entry name" value="Histone H3 K4-specific methyltransferase SET7/9 N-terminal domain"/>
    <property type="match status" value="2"/>
</dbReference>
<dbReference type="WBParaSite" id="MCOS_0000700601-mRNA-1">
    <property type="protein sequence ID" value="MCOS_0000700601-mRNA-1"/>
    <property type="gene ID" value="MCOS_0000700601"/>
</dbReference>
<dbReference type="SUPFAM" id="SSF82185">
    <property type="entry name" value="Histone H3 K4-specific methyltransferase SET7/9 N-terminal domain"/>
    <property type="match status" value="2"/>
</dbReference>
<reference evidence="8" key="1">
    <citation type="submission" date="2017-02" db="UniProtKB">
        <authorList>
            <consortium name="WormBaseParasite"/>
        </authorList>
    </citation>
    <scope>IDENTIFICATION</scope>
</reference>
<dbReference type="GO" id="GO:0001669">
    <property type="term" value="C:acrosomal vesicle"/>
    <property type="evidence" value="ECO:0007669"/>
    <property type="project" value="UniProtKB-SubCell"/>
</dbReference>
<gene>
    <name evidence="6" type="ORF">MCOS_LOCUS7007</name>
</gene>
<dbReference type="EMBL" id="UXSR01005317">
    <property type="protein sequence ID" value="VDD81004.1"/>
    <property type="molecule type" value="Genomic_DNA"/>
</dbReference>
<evidence type="ECO:0000313" key="8">
    <source>
        <dbReference type="WBParaSite" id="MCOS_0000700601-mRNA-1"/>
    </source>
</evidence>
<dbReference type="InterPro" id="IPR003409">
    <property type="entry name" value="MORN"/>
</dbReference>
<reference evidence="6 7" key="2">
    <citation type="submission" date="2018-10" db="EMBL/GenBank/DDBJ databases">
        <authorList>
            <consortium name="Pathogen Informatics"/>
        </authorList>
    </citation>
    <scope>NUCLEOTIDE SEQUENCE [LARGE SCALE GENOMIC DNA]</scope>
</reference>
<dbReference type="Pfam" id="PF02493">
    <property type="entry name" value="MORN"/>
    <property type="match status" value="5"/>
</dbReference>
<evidence type="ECO:0000313" key="7">
    <source>
        <dbReference type="Proteomes" id="UP000267029"/>
    </source>
</evidence>
<evidence type="ECO:0000256" key="3">
    <source>
        <dbReference type="ARBA" id="ARBA00023329"/>
    </source>
</evidence>
<dbReference type="InterPro" id="IPR052472">
    <property type="entry name" value="MORN3"/>
</dbReference>
<evidence type="ECO:0000256" key="2">
    <source>
        <dbReference type="ARBA" id="ARBA00022737"/>
    </source>
</evidence>
<dbReference type="PANTHER" id="PTHR46511">
    <property type="entry name" value="MORN REPEAT-CONTAINING PROTEIN 3"/>
    <property type="match status" value="1"/>
</dbReference>
<evidence type="ECO:0000256" key="1">
    <source>
        <dbReference type="ARBA" id="ARBA00004218"/>
    </source>
</evidence>